<keyword evidence="2" id="KW-1185">Reference proteome</keyword>
<dbReference type="EMBL" id="JAAXLS010000002">
    <property type="protein sequence ID" value="NKQ52132.1"/>
    <property type="molecule type" value="Genomic_DNA"/>
</dbReference>
<proteinExistence type="predicted"/>
<sequence length="103" mass="10588">MTARTELVSALLAALSTVEGVRPAPPMVRSTAAFNLDSLAIDAAEDLVRIRLVATALPLPPVLSAAGEVVAKTLVGTPFERAAVLLVVTDVDATAVQDRQIGA</sequence>
<dbReference type="RefSeq" id="WP_168511719.1">
    <property type="nucleotide sequence ID" value="NZ_JAAXLS010000002.1"/>
</dbReference>
<comment type="caution">
    <text evidence="1">The sequence shown here is derived from an EMBL/GenBank/DDBJ whole genome shotgun (WGS) entry which is preliminary data.</text>
</comment>
<protein>
    <submittedName>
        <fullName evidence="1">Uncharacterized protein</fullName>
    </submittedName>
</protein>
<organism evidence="1 2">
    <name type="scientific">Amycolatopsis acididurans</name>
    <dbReference type="NCBI Taxonomy" id="2724524"/>
    <lineage>
        <taxon>Bacteria</taxon>
        <taxon>Bacillati</taxon>
        <taxon>Actinomycetota</taxon>
        <taxon>Actinomycetes</taxon>
        <taxon>Pseudonocardiales</taxon>
        <taxon>Pseudonocardiaceae</taxon>
        <taxon>Amycolatopsis</taxon>
    </lineage>
</organism>
<name>A0ABX1J1J1_9PSEU</name>
<evidence type="ECO:0000313" key="2">
    <source>
        <dbReference type="Proteomes" id="UP000715441"/>
    </source>
</evidence>
<dbReference type="Proteomes" id="UP000715441">
    <property type="component" value="Unassembled WGS sequence"/>
</dbReference>
<accession>A0ABX1J1J1</accession>
<gene>
    <name evidence="1" type="ORF">HFP15_04470</name>
</gene>
<reference evidence="1 2" key="1">
    <citation type="submission" date="2020-04" db="EMBL/GenBank/DDBJ databases">
        <title>Novel species.</title>
        <authorList>
            <person name="Teo W.F.A."/>
            <person name="Lipun K."/>
            <person name="Srisuk N."/>
            <person name="Duangmal K."/>
        </authorList>
    </citation>
    <scope>NUCLEOTIDE SEQUENCE [LARGE SCALE GENOMIC DNA]</scope>
    <source>
        <strain evidence="1 2">K13G38</strain>
    </source>
</reference>
<evidence type="ECO:0000313" key="1">
    <source>
        <dbReference type="EMBL" id="NKQ52132.1"/>
    </source>
</evidence>